<dbReference type="AlphaFoldDB" id="A0A0M2HJJ0"/>
<name>A0A0M2HJJ0_9MICO</name>
<feature type="compositionally biased region" description="Basic and acidic residues" evidence="4">
    <location>
        <begin position="320"/>
        <end position="330"/>
    </location>
</feature>
<feature type="region of interest" description="Disordered" evidence="4">
    <location>
        <begin position="320"/>
        <end position="343"/>
    </location>
</feature>
<dbReference type="PATRIC" id="fig|92835.4.peg.536"/>
<dbReference type="InterPro" id="IPR028082">
    <property type="entry name" value="Peripla_BP_I"/>
</dbReference>
<dbReference type="InterPro" id="IPR010982">
    <property type="entry name" value="Lambda_DNA-bd_dom_sf"/>
</dbReference>
<dbReference type="SMART" id="SM00354">
    <property type="entry name" value="HTH_LACI"/>
    <property type="match status" value="1"/>
</dbReference>
<dbReference type="RefSeq" id="WP_045274520.1">
    <property type="nucleotide sequence ID" value="NZ_BAAAUP010000002.1"/>
</dbReference>
<dbReference type="GO" id="GO:0003700">
    <property type="term" value="F:DNA-binding transcription factor activity"/>
    <property type="evidence" value="ECO:0007669"/>
    <property type="project" value="TreeGrafter"/>
</dbReference>
<dbReference type="STRING" id="92835.RS81_00522"/>
<evidence type="ECO:0000256" key="1">
    <source>
        <dbReference type="ARBA" id="ARBA00023015"/>
    </source>
</evidence>
<dbReference type="Pfam" id="PF00356">
    <property type="entry name" value="LacI"/>
    <property type="match status" value="1"/>
</dbReference>
<reference evidence="6 7" key="1">
    <citation type="submission" date="2015-02" db="EMBL/GenBank/DDBJ databases">
        <title>Draft genome sequences of ten Microbacterium spp. with emphasis on heavy metal contaminated environments.</title>
        <authorList>
            <person name="Corretto E."/>
        </authorList>
    </citation>
    <scope>NUCLEOTIDE SEQUENCE [LARGE SCALE GENOMIC DNA]</scope>
    <source>
        <strain evidence="6 7">DSM 12510</strain>
    </source>
</reference>
<proteinExistence type="predicted"/>
<comment type="caution">
    <text evidence="6">The sequence shown here is derived from an EMBL/GenBank/DDBJ whole genome shotgun (WGS) entry which is preliminary data.</text>
</comment>
<protein>
    <submittedName>
        <fullName evidence="6">HTH-type transcriptional repressor PurR</fullName>
    </submittedName>
</protein>
<evidence type="ECO:0000313" key="6">
    <source>
        <dbReference type="EMBL" id="KJL44528.1"/>
    </source>
</evidence>
<dbReference type="PROSITE" id="PS50932">
    <property type="entry name" value="HTH_LACI_2"/>
    <property type="match status" value="1"/>
</dbReference>
<keyword evidence="7" id="KW-1185">Reference proteome</keyword>
<accession>A0A0M2HJJ0</accession>
<dbReference type="CDD" id="cd06267">
    <property type="entry name" value="PBP1_LacI_sugar_binding-like"/>
    <property type="match status" value="1"/>
</dbReference>
<dbReference type="InterPro" id="IPR046335">
    <property type="entry name" value="LacI/GalR-like_sensor"/>
</dbReference>
<dbReference type="PANTHER" id="PTHR30146">
    <property type="entry name" value="LACI-RELATED TRANSCRIPTIONAL REPRESSOR"/>
    <property type="match status" value="1"/>
</dbReference>
<sequence>MSTPATRRRPSMDDVAKAAGVSKGAVSKVIRDAYGVSPEMRQRVEATIRELGYRPRIAARAMRGSSFSIGLEIPNLDSEFFTQIMKGAASQLSGTNYQLMIAPGLGELSGTPVLENLADRQVDGIIAISPEVTPEWLEELSREVPVVLLGRHDKSASYDTITNDDEAGTRLALDHLLGLGHRRIAHLTLRMKNERSDAQPPHTVRRLMYERVTADAGLEPLVVYSDLAGDGAYLSAKELLVSDPRITAIFAGNDTLAIESLRAIADLGLTAEDVSVIGYDDIRMAGHPLVSLSTIDQFGEAMGRAAIDLLMERIRGGRTEPRHRELEPKLRVRASTRPASPTR</sequence>
<dbReference type="SUPFAM" id="SSF53822">
    <property type="entry name" value="Periplasmic binding protein-like I"/>
    <property type="match status" value="1"/>
</dbReference>
<evidence type="ECO:0000256" key="2">
    <source>
        <dbReference type="ARBA" id="ARBA00023125"/>
    </source>
</evidence>
<dbReference type="PROSITE" id="PS00356">
    <property type="entry name" value="HTH_LACI_1"/>
    <property type="match status" value="1"/>
</dbReference>
<dbReference type="SUPFAM" id="SSF47413">
    <property type="entry name" value="lambda repressor-like DNA-binding domains"/>
    <property type="match status" value="1"/>
</dbReference>
<dbReference type="GO" id="GO:0000976">
    <property type="term" value="F:transcription cis-regulatory region binding"/>
    <property type="evidence" value="ECO:0007669"/>
    <property type="project" value="TreeGrafter"/>
</dbReference>
<evidence type="ECO:0000256" key="4">
    <source>
        <dbReference type="SAM" id="MobiDB-lite"/>
    </source>
</evidence>
<dbReference type="OrthoDB" id="3467214at2"/>
<dbReference type="Gene3D" id="3.40.50.2300">
    <property type="match status" value="2"/>
</dbReference>
<gene>
    <name evidence="6" type="primary">purR_2</name>
    <name evidence="6" type="ORF">RS81_00522</name>
</gene>
<evidence type="ECO:0000256" key="3">
    <source>
        <dbReference type="ARBA" id="ARBA00023163"/>
    </source>
</evidence>
<dbReference type="CDD" id="cd01392">
    <property type="entry name" value="HTH_LacI"/>
    <property type="match status" value="1"/>
</dbReference>
<dbReference type="Proteomes" id="UP000033956">
    <property type="component" value="Unassembled WGS sequence"/>
</dbReference>
<dbReference type="Pfam" id="PF13377">
    <property type="entry name" value="Peripla_BP_3"/>
    <property type="match status" value="1"/>
</dbReference>
<dbReference type="InterPro" id="IPR000843">
    <property type="entry name" value="HTH_LacI"/>
</dbReference>
<keyword evidence="1" id="KW-0805">Transcription regulation</keyword>
<evidence type="ECO:0000313" key="7">
    <source>
        <dbReference type="Proteomes" id="UP000033956"/>
    </source>
</evidence>
<dbReference type="Gene3D" id="1.10.260.40">
    <property type="entry name" value="lambda repressor-like DNA-binding domains"/>
    <property type="match status" value="1"/>
</dbReference>
<organism evidence="6 7">
    <name type="scientific">Microbacterium terrae</name>
    <dbReference type="NCBI Taxonomy" id="69369"/>
    <lineage>
        <taxon>Bacteria</taxon>
        <taxon>Bacillati</taxon>
        <taxon>Actinomycetota</taxon>
        <taxon>Actinomycetes</taxon>
        <taxon>Micrococcales</taxon>
        <taxon>Microbacteriaceae</taxon>
        <taxon>Microbacterium</taxon>
    </lineage>
</organism>
<keyword evidence="3" id="KW-0804">Transcription</keyword>
<dbReference type="PANTHER" id="PTHR30146:SF109">
    <property type="entry name" value="HTH-TYPE TRANSCRIPTIONAL REGULATOR GALS"/>
    <property type="match status" value="1"/>
</dbReference>
<feature type="domain" description="HTH lacI-type" evidence="5">
    <location>
        <begin position="10"/>
        <end position="64"/>
    </location>
</feature>
<dbReference type="EMBL" id="JYIZ01000031">
    <property type="protein sequence ID" value="KJL44528.1"/>
    <property type="molecule type" value="Genomic_DNA"/>
</dbReference>
<evidence type="ECO:0000259" key="5">
    <source>
        <dbReference type="PROSITE" id="PS50932"/>
    </source>
</evidence>
<keyword evidence="2" id="KW-0238">DNA-binding</keyword>